<dbReference type="PANTHER" id="PTHR47024">
    <property type="entry name" value="BIOFILM ABSENT ON HEAD (AFTER YERSINIA EXPOSURE)-RELATED"/>
    <property type="match status" value="1"/>
</dbReference>
<sequence length="461" mass="52969">MTRFKYKYLFYSLIPIFLYLLVFHPVITFLSSRGQPINSSFPITFYHKAYIDYRTNPPRLRLFSLNPCVKPNTYLLIDVYNRGSPIPNEVKLLGDPFGFFNENCPPVYGPATHCFYVPHTFYGVLPDNGIIEKATIRWEDREIEFAIEEIGKKYERGLTVCLQIVYYYSQWQNVILYIEAWRAQGATRFIVFYHSSTEDTKKVLDYYEKLGLIELRPWPNIGELSSNISPMYPKVDESVFIIATHMALQICSLEIKTSLGIVADFDEVMVPDKGTVLDHAMKEMTGKDIGALLFENTHVALTPNIYTNNYSGVRSLTFTDIFAPPKYIFNTSLIDICETHSPGKFLHKSTYTKMANGTVLHFRFNVKQIRAKIVRKSYRFFPNDTAGHIRNMHDTMNKIFENSPPAFSYKPIETLNKCIAKVKSDVCHSTGGICKAAMDNVTNWVYNTTEGLFTTGTRIIV</sequence>
<evidence type="ECO:0000313" key="9">
    <source>
        <dbReference type="WormBase" id="ZK1025.7"/>
    </source>
</evidence>
<dbReference type="PIR" id="T27651">
    <property type="entry name" value="T27651"/>
</dbReference>
<evidence type="ECO:0000313" key="7">
    <source>
        <dbReference type="EMBL" id="CAA18365.1"/>
    </source>
</evidence>
<evidence type="ECO:0000256" key="2">
    <source>
        <dbReference type="ARBA" id="ARBA00007647"/>
    </source>
</evidence>
<keyword evidence="8" id="KW-1185">Reference proteome</keyword>
<evidence type="ECO:0000256" key="4">
    <source>
        <dbReference type="ARBA" id="ARBA00022679"/>
    </source>
</evidence>
<dbReference type="Bgee" id="WBGene00050875">
    <property type="expression patterns" value="Expressed in larva and 1 other cell type or tissue"/>
</dbReference>
<feature type="transmembrane region" description="Helical" evidence="6">
    <location>
        <begin position="9"/>
        <end position="30"/>
    </location>
</feature>
<dbReference type="PhylomeDB" id="Q9XXM0"/>
<dbReference type="STRING" id="6239.ZK1025.7.1"/>
<dbReference type="GO" id="GO:0016757">
    <property type="term" value="F:glycosyltransferase activity"/>
    <property type="evidence" value="ECO:0007669"/>
    <property type="project" value="UniProtKB-UniRule"/>
</dbReference>
<dbReference type="GO" id="GO:0016020">
    <property type="term" value="C:membrane"/>
    <property type="evidence" value="ECO:0007669"/>
    <property type="project" value="UniProtKB-SubCell"/>
</dbReference>
<keyword evidence="6" id="KW-1133">Transmembrane helix</keyword>
<accession>Q9XXM0</accession>
<dbReference type="PaxDb" id="6239-ZK1025.7"/>
<dbReference type="EC" id="2.4.1.-" evidence="6"/>
<evidence type="ECO:0000256" key="6">
    <source>
        <dbReference type="RuleBase" id="RU366017"/>
    </source>
</evidence>
<evidence type="ECO:0000256" key="3">
    <source>
        <dbReference type="ARBA" id="ARBA00022676"/>
    </source>
</evidence>
<dbReference type="WormBase" id="ZK1025.7">
    <property type="protein sequence ID" value="CE19334"/>
    <property type="gene ID" value="WBGene00050875"/>
    <property type="gene designation" value="bah-1"/>
</dbReference>
<dbReference type="AlphaFoldDB" id="Q9XXM0"/>
<keyword evidence="6" id="KW-0812">Transmembrane</keyword>
<name>Q9XXM0_CAEEL</name>
<evidence type="ECO:0000256" key="1">
    <source>
        <dbReference type="ARBA" id="ARBA00004167"/>
    </source>
</evidence>
<dbReference type="CTD" id="173031"/>
<dbReference type="OMA" id="THEVRIF"/>
<proteinExistence type="inferred from homology"/>
<dbReference type="KEGG" id="cel:CELE_ZK1025.7"/>
<keyword evidence="5 6" id="KW-0472">Membrane</keyword>
<dbReference type="FunCoup" id="Q9XXM0">
    <property type="interactions" value="3"/>
</dbReference>
<dbReference type="GeneID" id="173031"/>
<keyword evidence="4 6" id="KW-0808">Transferase</keyword>
<protein>
    <recommendedName>
        <fullName evidence="6">Glycosyltransferase family 92 protein</fullName>
        <ecNumber evidence="6">2.4.1.-</ecNumber>
    </recommendedName>
</protein>
<reference evidence="7 8" key="1">
    <citation type="journal article" date="1998" name="Science">
        <title>Genome sequence of the nematode C. elegans: a platform for investigating biology.</title>
        <authorList>
            <consortium name="The C. elegans sequencing consortium"/>
            <person name="Sulson J.E."/>
            <person name="Waterston R."/>
        </authorList>
    </citation>
    <scope>NUCLEOTIDE SEQUENCE [LARGE SCALE GENOMIC DNA]</scope>
    <source>
        <strain evidence="7 8">Bristol N2</strain>
    </source>
</reference>
<comment type="similarity">
    <text evidence="2 6">Belongs to the glycosyltransferase 92 family.</text>
</comment>
<organism evidence="7 8">
    <name type="scientific">Caenorhabditis elegans</name>
    <dbReference type="NCBI Taxonomy" id="6239"/>
    <lineage>
        <taxon>Eukaryota</taxon>
        <taxon>Metazoa</taxon>
        <taxon>Ecdysozoa</taxon>
        <taxon>Nematoda</taxon>
        <taxon>Chromadorea</taxon>
        <taxon>Rhabditida</taxon>
        <taxon>Rhabditina</taxon>
        <taxon>Rhabditomorpha</taxon>
        <taxon>Rhabditoidea</taxon>
        <taxon>Rhabditidae</taxon>
        <taxon>Peloderinae</taxon>
        <taxon>Caenorhabditis</taxon>
    </lineage>
</organism>
<dbReference type="HOGENOM" id="CLU_048942_0_0_1"/>
<dbReference type="OrthoDB" id="2526284at2759"/>
<dbReference type="Pfam" id="PF01697">
    <property type="entry name" value="Glyco_transf_92"/>
    <property type="match status" value="1"/>
</dbReference>
<dbReference type="RefSeq" id="NP_492929.1">
    <property type="nucleotide sequence ID" value="NM_060528.4"/>
</dbReference>
<dbReference type="InParanoid" id="Q9XXM0"/>
<dbReference type="InterPro" id="IPR008166">
    <property type="entry name" value="Glyco_transf_92"/>
</dbReference>
<keyword evidence="3 6" id="KW-0328">Glycosyltransferase</keyword>
<dbReference type="Proteomes" id="UP000001940">
    <property type="component" value="Chromosome I"/>
</dbReference>
<dbReference type="AGR" id="WB:WBGene00050875"/>
<dbReference type="UCSC" id="ZK1025.7">
    <property type="organism name" value="c. elegans"/>
</dbReference>
<gene>
    <name evidence="7 9" type="primary">bah-1</name>
    <name evidence="7" type="ORF">CELE_ZK1025.7</name>
    <name evidence="9" type="ORF">ZK1025.7</name>
</gene>
<evidence type="ECO:0000256" key="5">
    <source>
        <dbReference type="ARBA" id="ARBA00023136"/>
    </source>
</evidence>
<comment type="subcellular location">
    <subcellularLocation>
        <location evidence="1">Membrane</location>
        <topology evidence="1">Single-pass membrane protein</topology>
    </subcellularLocation>
</comment>
<dbReference type="PANTHER" id="PTHR47024:SF2">
    <property type="entry name" value="GLYCOSYLTRANSFERASE FAMILY 92 PROTEIN"/>
    <property type="match status" value="1"/>
</dbReference>
<evidence type="ECO:0000313" key="8">
    <source>
        <dbReference type="Proteomes" id="UP000001940"/>
    </source>
</evidence>
<dbReference type="EMBL" id="BX284601">
    <property type="protein sequence ID" value="CAA18365.1"/>
    <property type="molecule type" value="Genomic_DNA"/>
</dbReference>
<dbReference type="eggNOG" id="ENOG502TGET">
    <property type="taxonomic scope" value="Eukaryota"/>
</dbReference>